<dbReference type="FunCoup" id="A0A409YJI3">
    <property type="interactions" value="15"/>
</dbReference>
<evidence type="ECO:0000256" key="2">
    <source>
        <dbReference type="ARBA" id="ARBA00001946"/>
    </source>
</evidence>
<evidence type="ECO:0000259" key="7">
    <source>
        <dbReference type="PROSITE" id="PS51462"/>
    </source>
</evidence>
<proteinExistence type="predicted"/>
<dbReference type="PROSITE" id="PS51462">
    <property type="entry name" value="NUDIX"/>
    <property type="match status" value="1"/>
</dbReference>
<organism evidence="8 9">
    <name type="scientific">Gymnopilus dilepis</name>
    <dbReference type="NCBI Taxonomy" id="231916"/>
    <lineage>
        <taxon>Eukaryota</taxon>
        <taxon>Fungi</taxon>
        <taxon>Dikarya</taxon>
        <taxon>Basidiomycota</taxon>
        <taxon>Agaricomycotina</taxon>
        <taxon>Agaricomycetes</taxon>
        <taxon>Agaricomycetidae</taxon>
        <taxon>Agaricales</taxon>
        <taxon>Agaricineae</taxon>
        <taxon>Hymenogastraceae</taxon>
        <taxon>Gymnopilus</taxon>
    </lineage>
</organism>
<dbReference type="PANTHER" id="PTHR12992:SF24">
    <property type="entry name" value="PEROXISOMAL COENZYME A DIPHOSPHATASE NUDT7"/>
    <property type="match status" value="1"/>
</dbReference>
<comment type="cofactor">
    <cofactor evidence="2">
        <name>Mg(2+)</name>
        <dbReference type="ChEBI" id="CHEBI:18420"/>
    </cofactor>
</comment>
<sequence length="264" mass="28711">MSPRRATHSLATSGLISLTKPFTPSSLQVLRNRLGSVKSSSAQPVSGTAPKSRNAAVLIPFCNVADEPGILLEVRAKGLRSHSGEISFPGGRVDKTDPTLVHAALRETHEELGLDPSHVEILGEIGPPEINLRGDMRVYPIVGFVHAPNVPRPTGDEPFPSLDINVLRSQASPAEVATAIHLPLKRFTCPTRIRTSMFRASEPYWAVDVTDIVQSVLKEDAITSKKAEEEVQDEVGPGVSGRIEVWGLTGWYLSLLMKVLQVYR</sequence>
<comment type="cofactor">
    <cofactor evidence="1">
        <name>Mn(2+)</name>
        <dbReference type="ChEBI" id="CHEBI:29035"/>
    </cofactor>
</comment>
<dbReference type="GO" id="GO:0015938">
    <property type="term" value="P:coenzyme A catabolic process"/>
    <property type="evidence" value="ECO:0007669"/>
    <property type="project" value="TreeGrafter"/>
</dbReference>
<name>A0A409YJI3_9AGAR</name>
<dbReference type="PANTHER" id="PTHR12992">
    <property type="entry name" value="NUDIX HYDROLASE"/>
    <property type="match status" value="1"/>
</dbReference>
<evidence type="ECO:0000313" key="9">
    <source>
        <dbReference type="Proteomes" id="UP000284706"/>
    </source>
</evidence>
<keyword evidence="5" id="KW-0460">Magnesium</keyword>
<feature type="domain" description="Nudix hydrolase" evidence="7">
    <location>
        <begin position="52"/>
        <end position="208"/>
    </location>
</feature>
<evidence type="ECO:0000256" key="1">
    <source>
        <dbReference type="ARBA" id="ARBA00001936"/>
    </source>
</evidence>
<dbReference type="InterPro" id="IPR045121">
    <property type="entry name" value="CoAse"/>
</dbReference>
<protein>
    <recommendedName>
        <fullName evidence="7">Nudix hydrolase domain-containing protein</fullName>
    </recommendedName>
</protein>
<evidence type="ECO:0000256" key="6">
    <source>
        <dbReference type="ARBA" id="ARBA00023211"/>
    </source>
</evidence>
<dbReference type="InterPro" id="IPR015797">
    <property type="entry name" value="NUDIX_hydrolase-like_dom_sf"/>
</dbReference>
<dbReference type="Proteomes" id="UP000284706">
    <property type="component" value="Unassembled WGS sequence"/>
</dbReference>
<dbReference type="Gene3D" id="3.90.79.10">
    <property type="entry name" value="Nucleoside Triphosphate Pyrophosphohydrolase"/>
    <property type="match status" value="1"/>
</dbReference>
<evidence type="ECO:0000313" key="8">
    <source>
        <dbReference type="EMBL" id="PPR03213.1"/>
    </source>
</evidence>
<dbReference type="CDD" id="cd03426">
    <property type="entry name" value="NUDIX_CoAse_Nudt7"/>
    <property type="match status" value="1"/>
</dbReference>
<dbReference type="InterPro" id="IPR000086">
    <property type="entry name" value="NUDIX_hydrolase_dom"/>
</dbReference>
<dbReference type="InParanoid" id="A0A409YJI3"/>
<dbReference type="EMBL" id="NHYE01000764">
    <property type="protein sequence ID" value="PPR03213.1"/>
    <property type="molecule type" value="Genomic_DNA"/>
</dbReference>
<dbReference type="STRING" id="231916.A0A409YJI3"/>
<dbReference type="OrthoDB" id="206213at2759"/>
<comment type="caution">
    <text evidence="8">The sequence shown here is derived from an EMBL/GenBank/DDBJ whole genome shotgun (WGS) entry which is preliminary data.</text>
</comment>
<dbReference type="GO" id="GO:0046872">
    <property type="term" value="F:metal ion binding"/>
    <property type="evidence" value="ECO:0007669"/>
    <property type="project" value="UniProtKB-KW"/>
</dbReference>
<dbReference type="GO" id="GO:0010945">
    <property type="term" value="F:coenzyme A diphosphatase activity"/>
    <property type="evidence" value="ECO:0007669"/>
    <property type="project" value="InterPro"/>
</dbReference>
<keyword evidence="6" id="KW-0464">Manganese</keyword>
<gene>
    <name evidence="8" type="ORF">CVT26_008061</name>
</gene>
<evidence type="ECO:0000256" key="4">
    <source>
        <dbReference type="ARBA" id="ARBA00022801"/>
    </source>
</evidence>
<keyword evidence="9" id="KW-1185">Reference proteome</keyword>
<dbReference type="SUPFAM" id="SSF55811">
    <property type="entry name" value="Nudix"/>
    <property type="match status" value="1"/>
</dbReference>
<dbReference type="Pfam" id="PF00293">
    <property type="entry name" value="NUDIX"/>
    <property type="match status" value="1"/>
</dbReference>
<evidence type="ECO:0000256" key="3">
    <source>
        <dbReference type="ARBA" id="ARBA00022723"/>
    </source>
</evidence>
<accession>A0A409YJI3</accession>
<keyword evidence="4" id="KW-0378">Hydrolase</keyword>
<keyword evidence="3" id="KW-0479">Metal-binding</keyword>
<reference evidence="8 9" key="1">
    <citation type="journal article" date="2018" name="Evol. Lett.">
        <title>Horizontal gene cluster transfer increased hallucinogenic mushroom diversity.</title>
        <authorList>
            <person name="Reynolds H.T."/>
            <person name="Vijayakumar V."/>
            <person name="Gluck-Thaler E."/>
            <person name="Korotkin H.B."/>
            <person name="Matheny P.B."/>
            <person name="Slot J.C."/>
        </authorList>
    </citation>
    <scope>NUCLEOTIDE SEQUENCE [LARGE SCALE GENOMIC DNA]</scope>
    <source>
        <strain evidence="8 9">SRW20</strain>
    </source>
</reference>
<dbReference type="AlphaFoldDB" id="A0A409YJI3"/>
<evidence type="ECO:0000256" key="5">
    <source>
        <dbReference type="ARBA" id="ARBA00022842"/>
    </source>
</evidence>